<keyword evidence="2" id="KW-0238">DNA-binding</keyword>
<dbReference type="InterPro" id="IPR018062">
    <property type="entry name" value="HTH_AraC-typ_CS"/>
</dbReference>
<dbReference type="PROSITE" id="PS00041">
    <property type="entry name" value="HTH_ARAC_FAMILY_1"/>
    <property type="match status" value="1"/>
</dbReference>
<evidence type="ECO:0000259" key="4">
    <source>
        <dbReference type="PROSITE" id="PS01124"/>
    </source>
</evidence>
<dbReference type="InterPro" id="IPR009057">
    <property type="entry name" value="Homeodomain-like_sf"/>
</dbReference>
<gene>
    <name evidence="5" type="ORF">KHU32_22800</name>
</gene>
<dbReference type="InterPro" id="IPR018060">
    <property type="entry name" value="HTH_AraC"/>
</dbReference>
<accession>A0ABS5QJC0</accession>
<dbReference type="SUPFAM" id="SSF46689">
    <property type="entry name" value="Homeodomain-like"/>
    <property type="match status" value="1"/>
</dbReference>
<dbReference type="PANTHER" id="PTHR46796">
    <property type="entry name" value="HTH-TYPE TRANSCRIPTIONAL ACTIVATOR RHAS-RELATED"/>
    <property type="match status" value="1"/>
</dbReference>
<dbReference type="Pfam" id="PF12833">
    <property type="entry name" value="HTH_18"/>
    <property type="match status" value="1"/>
</dbReference>
<dbReference type="PANTHER" id="PTHR46796:SF12">
    <property type="entry name" value="HTH-TYPE DNA-BINDING TRANSCRIPTIONAL ACTIVATOR EUTR"/>
    <property type="match status" value="1"/>
</dbReference>
<dbReference type="EMBL" id="JAHCDA010000007">
    <property type="protein sequence ID" value="MBS7813784.1"/>
    <property type="molecule type" value="Genomic_DNA"/>
</dbReference>
<dbReference type="Gene3D" id="1.10.10.60">
    <property type="entry name" value="Homeodomain-like"/>
    <property type="match status" value="1"/>
</dbReference>
<evidence type="ECO:0000256" key="1">
    <source>
        <dbReference type="ARBA" id="ARBA00023015"/>
    </source>
</evidence>
<proteinExistence type="predicted"/>
<name>A0ABS5QJC0_9PROT</name>
<dbReference type="RefSeq" id="WP_213672493.1">
    <property type="nucleotide sequence ID" value="NZ_JAHCDA010000007.1"/>
</dbReference>
<dbReference type="InterPro" id="IPR050204">
    <property type="entry name" value="AraC_XylS_family_regulators"/>
</dbReference>
<comment type="caution">
    <text evidence="5">The sequence shown here is derived from an EMBL/GenBank/DDBJ whole genome shotgun (WGS) entry which is preliminary data.</text>
</comment>
<feature type="domain" description="HTH araC/xylS-type" evidence="4">
    <location>
        <begin position="209"/>
        <end position="310"/>
    </location>
</feature>
<keyword evidence="6" id="KW-1185">Reference proteome</keyword>
<reference evidence="5 6" key="1">
    <citation type="submission" date="2021-05" db="EMBL/GenBank/DDBJ databases">
        <title>Roseococcus sp. XZZS9, whole genome shotgun sequencing project.</title>
        <authorList>
            <person name="Zhao G."/>
            <person name="Shen L."/>
        </authorList>
    </citation>
    <scope>NUCLEOTIDE SEQUENCE [LARGE SCALE GENOMIC DNA]</scope>
    <source>
        <strain evidence="5 6">XZZS9</strain>
    </source>
</reference>
<organism evidence="5 6">
    <name type="scientific">Roseococcus pinisoli</name>
    <dbReference type="NCBI Taxonomy" id="2835040"/>
    <lineage>
        <taxon>Bacteria</taxon>
        <taxon>Pseudomonadati</taxon>
        <taxon>Pseudomonadota</taxon>
        <taxon>Alphaproteobacteria</taxon>
        <taxon>Acetobacterales</taxon>
        <taxon>Roseomonadaceae</taxon>
        <taxon>Roseococcus</taxon>
    </lineage>
</organism>
<evidence type="ECO:0000313" key="6">
    <source>
        <dbReference type="Proteomes" id="UP000766336"/>
    </source>
</evidence>
<keyword evidence="3" id="KW-0804">Transcription</keyword>
<evidence type="ECO:0000256" key="3">
    <source>
        <dbReference type="ARBA" id="ARBA00023163"/>
    </source>
</evidence>
<dbReference type="Proteomes" id="UP000766336">
    <property type="component" value="Unassembled WGS sequence"/>
</dbReference>
<dbReference type="PROSITE" id="PS01124">
    <property type="entry name" value="HTH_ARAC_FAMILY_2"/>
    <property type="match status" value="1"/>
</dbReference>
<keyword evidence="1" id="KW-0805">Transcription regulation</keyword>
<evidence type="ECO:0000256" key="2">
    <source>
        <dbReference type="ARBA" id="ARBA00023125"/>
    </source>
</evidence>
<sequence>MREELSDPELAGAGLHGAQLRLVPLRRGPFAASSSSFLLEDMTLQVGACSAHMCLAAVAPDRGLLHLSLNPDENLLINGVASGPRSFGLYGSGAEVLRSSEHDVQFALVTFSTALVGTLAEATAGEALLRPGSHTLLRPSTSAWAKITSLARAAGAMVLEAPMVFEGEQPRQALRETLLQAFHELVASVGNDAPVSPPRSSRARKRIVFAADEYLRAHVDRPIYTTQLCRALGVSASALSEAFQSTSMISPHRFLKQRRLGMVRSVLLSREGPRPMVKSVALSHGFWHLGQFAQDYRNAFGEAPSATLERIRGTA</sequence>
<protein>
    <submittedName>
        <fullName evidence="5">Helix-turn-helix domain-containing protein</fullName>
    </submittedName>
</protein>
<dbReference type="SMART" id="SM00342">
    <property type="entry name" value="HTH_ARAC"/>
    <property type="match status" value="1"/>
</dbReference>
<evidence type="ECO:0000313" key="5">
    <source>
        <dbReference type="EMBL" id="MBS7813784.1"/>
    </source>
</evidence>